<dbReference type="OrthoDB" id="2151982at2759"/>
<accession>A0A9P4MP04</accession>
<dbReference type="AlphaFoldDB" id="A0A9P4MP04"/>
<sequence>MAAISLSSVPQHYPDCCVALSQSLIESLASILPKSPELVLSIGSGSGLFEFLLHRHDPRINLRAVEVNNTLNKYLAESCVWVVGGTWATHTAASEASSWIFVYPREPKLVRLYIETHVSPLLRCIIWIGPRNDWHDYASLFVGPSWDVNPLEELSTVSYELVVLVRVCDHS</sequence>
<evidence type="ECO:0000313" key="2">
    <source>
        <dbReference type="Proteomes" id="UP000799439"/>
    </source>
</evidence>
<proteinExistence type="predicted"/>
<comment type="caution">
    <text evidence="1">The sequence shown here is derived from an EMBL/GenBank/DDBJ whole genome shotgun (WGS) entry which is preliminary data.</text>
</comment>
<reference evidence="1" key="1">
    <citation type="journal article" date="2020" name="Stud. Mycol.">
        <title>101 Dothideomycetes genomes: a test case for predicting lifestyles and emergence of pathogens.</title>
        <authorList>
            <person name="Haridas S."/>
            <person name="Albert R."/>
            <person name="Binder M."/>
            <person name="Bloem J."/>
            <person name="Labutti K."/>
            <person name="Salamov A."/>
            <person name="Andreopoulos B."/>
            <person name="Baker S."/>
            <person name="Barry K."/>
            <person name="Bills G."/>
            <person name="Bluhm B."/>
            <person name="Cannon C."/>
            <person name="Castanera R."/>
            <person name="Culley D."/>
            <person name="Daum C."/>
            <person name="Ezra D."/>
            <person name="Gonzalez J."/>
            <person name="Henrissat B."/>
            <person name="Kuo A."/>
            <person name="Liang C."/>
            <person name="Lipzen A."/>
            <person name="Lutzoni F."/>
            <person name="Magnuson J."/>
            <person name="Mondo S."/>
            <person name="Nolan M."/>
            <person name="Ohm R."/>
            <person name="Pangilinan J."/>
            <person name="Park H.-J."/>
            <person name="Ramirez L."/>
            <person name="Alfaro M."/>
            <person name="Sun H."/>
            <person name="Tritt A."/>
            <person name="Yoshinaga Y."/>
            <person name="Zwiers L.-H."/>
            <person name="Turgeon B."/>
            <person name="Goodwin S."/>
            <person name="Spatafora J."/>
            <person name="Crous P."/>
            <person name="Grigoriev I."/>
        </authorList>
    </citation>
    <scope>NUCLEOTIDE SEQUENCE</scope>
    <source>
        <strain evidence="1">CBS 260.36</strain>
    </source>
</reference>
<dbReference type="EMBL" id="ML996081">
    <property type="protein sequence ID" value="KAF2156734.1"/>
    <property type="molecule type" value="Genomic_DNA"/>
</dbReference>
<organism evidence="1 2">
    <name type="scientific">Myriangium duriaei CBS 260.36</name>
    <dbReference type="NCBI Taxonomy" id="1168546"/>
    <lineage>
        <taxon>Eukaryota</taxon>
        <taxon>Fungi</taxon>
        <taxon>Dikarya</taxon>
        <taxon>Ascomycota</taxon>
        <taxon>Pezizomycotina</taxon>
        <taxon>Dothideomycetes</taxon>
        <taxon>Dothideomycetidae</taxon>
        <taxon>Myriangiales</taxon>
        <taxon>Myriangiaceae</taxon>
        <taxon>Myriangium</taxon>
    </lineage>
</organism>
<gene>
    <name evidence="1" type="ORF">K461DRAFT_3479</name>
</gene>
<protein>
    <submittedName>
        <fullName evidence="1">Uncharacterized protein</fullName>
    </submittedName>
</protein>
<dbReference type="Proteomes" id="UP000799439">
    <property type="component" value="Unassembled WGS sequence"/>
</dbReference>
<evidence type="ECO:0000313" key="1">
    <source>
        <dbReference type="EMBL" id="KAF2156734.1"/>
    </source>
</evidence>
<keyword evidence="2" id="KW-1185">Reference proteome</keyword>
<name>A0A9P4MP04_9PEZI</name>